<keyword evidence="2" id="KW-1185">Reference proteome</keyword>
<sequence>MARQAIAKLCNMFENGCAYVDDAYCEGRPSTSTNAENVARVNERILANRCSTVDEIANELDILYGSVHKIIVDHLEFLKICA</sequence>
<evidence type="ECO:0000313" key="1">
    <source>
        <dbReference type="EMBL" id="GBO45502.1"/>
    </source>
</evidence>
<dbReference type="AlphaFoldDB" id="A0A4Y2XC60"/>
<evidence type="ECO:0000313" key="2">
    <source>
        <dbReference type="Proteomes" id="UP000499080"/>
    </source>
</evidence>
<proteinExistence type="predicted"/>
<organism evidence="1 2">
    <name type="scientific">Araneus ventricosus</name>
    <name type="common">Orbweaver spider</name>
    <name type="synonym">Epeira ventricosa</name>
    <dbReference type="NCBI Taxonomy" id="182803"/>
    <lineage>
        <taxon>Eukaryota</taxon>
        <taxon>Metazoa</taxon>
        <taxon>Ecdysozoa</taxon>
        <taxon>Arthropoda</taxon>
        <taxon>Chelicerata</taxon>
        <taxon>Arachnida</taxon>
        <taxon>Araneae</taxon>
        <taxon>Araneomorphae</taxon>
        <taxon>Entelegynae</taxon>
        <taxon>Araneoidea</taxon>
        <taxon>Araneidae</taxon>
        <taxon>Araneus</taxon>
    </lineage>
</organism>
<dbReference type="Proteomes" id="UP000499080">
    <property type="component" value="Unassembled WGS sequence"/>
</dbReference>
<dbReference type="OrthoDB" id="10017160at2759"/>
<name>A0A4Y2XC60_ARAVE</name>
<accession>A0A4Y2XC60</accession>
<dbReference type="EMBL" id="BGPR01072639">
    <property type="protein sequence ID" value="GBO45502.1"/>
    <property type="molecule type" value="Genomic_DNA"/>
</dbReference>
<comment type="caution">
    <text evidence="1">The sequence shown here is derived from an EMBL/GenBank/DDBJ whole genome shotgun (WGS) entry which is preliminary data.</text>
</comment>
<reference evidence="1 2" key="1">
    <citation type="journal article" date="2019" name="Sci. Rep.">
        <title>Orb-weaving spider Araneus ventricosus genome elucidates the spidroin gene catalogue.</title>
        <authorList>
            <person name="Kono N."/>
            <person name="Nakamura H."/>
            <person name="Ohtoshi R."/>
            <person name="Moran D.A.P."/>
            <person name="Shinohara A."/>
            <person name="Yoshida Y."/>
            <person name="Fujiwara M."/>
            <person name="Mori M."/>
            <person name="Tomita M."/>
            <person name="Arakawa K."/>
        </authorList>
    </citation>
    <scope>NUCLEOTIDE SEQUENCE [LARGE SCALE GENOMIC DNA]</scope>
</reference>
<gene>
    <name evidence="1" type="ORF">AVEN_138398_1</name>
</gene>
<protein>
    <submittedName>
        <fullName evidence="1">Uncharacterized protein</fullName>
    </submittedName>
</protein>